<sequence>MEPANEEHIKHMSQRYSEQGSLSPHETPPKSIAAAKAEKASIFQPKHVEDTSERPRSTPVPQPTELYAQMIPPADELEGYEAKEIWTRDQNFLSTMAFRLKESPLFGAEVSVNHLQSMILGLQKDFQCEEIRVSGMEFQTLRIESELEVLGYYRRAFLAFNPILLPKILASLREANDLTTLLWHYQLINMERNLDRTNLALRLANIFMSLAPERLDAAFQNTREIQLSKADRVVAMEMMHVKSFEEAYKLNPTKPTTVRVFHVSP</sequence>
<evidence type="ECO:0000313" key="3">
    <source>
        <dbReference type="Proteomes" id="UP001220256"/>
    </source>
</evidence>
<accession>A0ABQ8WCT0</accession>
<feature type="region of interest" description="Disordered" evidence="1">
    <location>
        <begin position="1"/>
        <end position="64"/>
    </location>
</feature>
<evidence type="ECO:0000256" key="1">
    <source>
        <dbReference type="SAM" id="MobiDB-lite"/>
    </source>
</evidence>
<proteinExistence type="predicted"/>
<gene>
    <name evidence="2" type="ORF">N7505_007240</name>
</gene>
<dbReference type="Proteomes" id="UP001220256">
    <property type="component" value="Unassembled WGS sequence"/>
</dbReference>
<feature type="compositionally biased region" description="Basic and acidic residues" evidence="1">
    <location>
        <begin position="1"/>
        <end position="10"/>
    </location>
</feature>
<reference evidence="2 3" key="1">
    <citation type="journal article" date="2023" name="IMA Fungus">
        <title>Comparative genomic study of the Penicillium genus elucidates a diverse pangenome and 15 lateral gene transfer events.</title>
        <authorList>
            <person name="Petersen C."/>
            <person name="Sorensen T."/>
            <person name="Nielsen M.R."/>
            <person name="Sondergaard T.E."/>
            <person name="Sorensen J.L."/>
            <person name="Fitzpatrick D.A."/>
            <person name="Frisvad J.C."/>
            <person name="Nielsen K.L."/>
        </authorList>
    </citation>
    <scope>NUCLEOTIDE SEQUENCE [LARGE SCALE GENOMIC DNA]</scope>
    <source>
        <strain evidence="2 3">IBT 3361</strain>
    </source>
</reference>
<comment type="caution">
    <text evidence="2">The sequence shown here is derived from an EMBL/GenBank/DDBJ whole genome shotgun (WGS) entry which is preliminary data.</text>
</comment>
<evidence type="ECO:0000313" key="2">
    <source>
        <dbReference type="EMBL" id="KAJ5264447.1"/>
    </source>
</evidence>
<name>A0ABQ8WCT0_PENCH</name>
<organism evidence="2 3">
    <name type="scientific">Penicillium chrysogenum</name>
    <name type="common">Penicillium notatum</name>
    <dbReference type="NCBI Taxonomy" id="5076"/>
    <lineage>
        <taxon>Eukaryota</taxon>
        <taxon>Fungi</taxon>
        <taxon>Dikarya</taxon>
        <taxon>Ascomycota</taxon>
        <taxon>Pezizomycotina</taxon>
        <taxon>Eurotiomycetes</taxon>
        <taxon>Eurotiomycetidae</taxon>
        <taxon>Eurotiales</taxon>
        <taxon>Aspergillaceae</taxon>
        <taxon>Penicillium</taxon>
        <taxon>Penicillium chrysogenum species complex</taxon>
    </lineage>
</organism>
<keyword evidence="3" id="KW-1185">Reference proteome</keyword>
<feature type="compositionally biased region" description="Polar residues" evidence="1">
    <location>
        <begin position="14"/>
        <end position="24"/>
    </location>
</feature>
<feature type="compositionally biased region" description="Basic and acidic residues" evidence="1">
    <location>
        <begin position="46"/>
        <end position="56"/>
    </location>
</feature>
<protein>
    <submittedName>
        <fullName evidence="2">Uncharacterized protein</fullName>
    </submittedName>
</protein>
<dbReference type="EMBL" id="JAPVEB010000004">
    <property type="protein sequence ID" value="KAJ5264447.1"/>
    <property type="molecule type" value="Genomic_DNA"/>
</dbReference>